<evidence type="ECO:0000313" key="2">
    <source>
        <dbReference type="Proteomes" id="UP000289200"/>
    </source>
</evidence>
<gene>
    <name evidence="1" type="ORF">RHODGE_RHODGE_01243</name>
</gene>
<proteinExistence type="predicted"/>
<sequence length="416" mass="44248">MVLARRLDLALEHRVLLGREAVVTGALAVHARLHHGAQMALGDARAGDEARHLLLLDHLPVDVGLDVGMIDVDDHHLGGAARGAARLDGAGGAVTDLEEAHQAGRLAAARQPLALAAQAGEVGAGAGAVLEQPRLAHPQIHDAALVDEVVLDRLDEAGVRLRMLVGRLGAVHLAGLEVDVVVALARAVDAVGPVQAGVEPLRRVRRHHLRGQHVAQLVEEGVRIGLAIEIATLPAPVGPGAGEPVEHLAGRGLAAEALLLGQGGERRLVGRRAPQPGRNRLLLDLLQVRRDARLAEVLLGEHVGGDLRPRRRHLDRVGTEHHRAVRVADLAGGGAERDVRIGGLAVFGVAPLDPHLQPLALLRPPSVRTSRRHCRCSQARRRARTTPRLPSFRLTPSLEQPVIRGAVPVSLRVLRR</sequence>
<protein>
    <submittedName>
        <fullName evidence="1">Uncharacterized protein</fullName>
    </submittedName>
</protein>
<name>A0A3S4BES0_9BRAD</name>
<dbReference type="AlphaFoldDB" id="A0A3S4BES0"/>
<evidence type="ECO:0000313" key="1">
    <source>
        <dbReference type="EMBL" id="VCU08108.1"/>
    </source>
</evidence>
<accession>A0A3S4BES0</accession>
<dbReference type="Proteomes" id="UP000289200">
    <property type="component" value="Unassembled WGS sequence"/>
</dbReference>
<keyword evidence="2" id="KW-1185">Reference proteome</keyword>
<reference evidence="2" key="1">
    <citation type="submission" date="2018-10" db="EMBL/GenBank/DDBJ databases">
        <authorList>
            <person name="Peiro R."/>
            <person name="Begona"/>
            <person name="Cbmso G."/>
            <person name="Lopez M."/>
            <person name="Gonzalez S."/>
            <person name="Sacristan E."/>
            <person name="Castillo E."/>
        </authorList>
    </citation>
    <scope>NUCLEOTIDE SEQUENCE [LARGE SCALE GENOMIC DNA]</scope>
</reference>
<organism evidence="1 2">
    <name type="scientific">Rhodoplanes serenus</name>
    <dbReference type="NCBI Taxonomy" id="200615"/>
    <lineage>
        <taxon>Bacteria</taxon>
        <taxon>Pseudomonadati</taxon>
        <taxon>Pseudomonadota</taxon>
        <taxon>Alphaproteobacteria</taxon>
        <taxon>Hyphomicrobiales</taxon>
        <taxon>Nitrobacteraceae</taxon>
        <taxon>Rhodoplanes</taxon>
    </lineage>
</organism>
<dbReference type="EMBL" id="UWOC01000110">
    <property type="protein sequence ID" value="VCU08108.1"/>
    <property type="molecule type" value="Genomic_DNA"/>
</dbReference>
<comment type="caution">
    <text evidence="1">The sequence shown here is derived from an EMBL/GenBank/DDBJ whole genome shotgun (WGS) entry which is preliminary data.</text>
</comment>